<dbReference type="Proteomes" id="UP000176236">
    <property type="component" value="Chromosome"/>
</dbReference>
<dbReference type="InterPro" id="IPR010064">
    <property type="entry name" value="HK97-gp10_tail"/>
</dbReference>
<proteinExistence type="predicted"/>
<reference evidence="1 2" key="1">
    <citation type="journal article" date="2016" name="Appl. Microbiol. Biotechnol.">
        <title>Adhesion of the genome-sequenced Lactococcus lactis subsp. cremoris IBB477 strain is mediated by specific molecular determinants.</title>
        <authorList>
            <person name="Radziwill-Bienkowska J.M."/>
            <person name="Le D.T."/>
            <person name="Szczesny P."/>
            <person name="Duviau M.P."/>
            <person name="Aleksandrzak-Piekarczyk T."/>
            <person name="Loubiere P."/>
            <person name="Mercier-Bonin M."/>
            <person name="Bardowski J.K."/>
            <person name="Kowalczyk M."/>
        </authorList>
    </citation>
    <scope>NUCLEOTIDE SEQUENCE [LARGE SCALE GENOMIC DNA]</scope>
    <source>
        <strain evidence="1 2">IBB477</strain>
    </source>
</reference>
<evidence type="ECO:0000313" key="2">
    <source>
        <dbReference type="Proteomes" id="UP000176236"/>
    </source>
</evidence>
<evidence type="ECO:0000313" key="1">
    <source>
        <dbReference type="EMBL" id="OEU40750.1"/>
    </source>
</evidence>
<sequence>MNNNNGFQEMADYTSRLAKVDPVEITLESLNEAAEYFVEKLVPVIPESLMKKQHMRDHILIEVSDDKVTVSFEGTSFYWRFIENGTKKIKAVHFVEGTWQQQKSNIEDIMTQKLLKKLEGN</sequence>
<gene>
    <name evidence="1" type="ORF">AJ89_02335</name>
</gene>
<dbReference type="AlphaFoldDB" id="A0A1E7G702"/>
<comment type="caution">
    <text evidence="1">The sequence shown here is derived from an EMBL/GenBank/DDBJ whole genome shotgun (WGS) entry which is preliminary data.</text>
</comment>
<organism evidence="1 2">
    <name type="scientific">Lactococcus cremoris subsp. cremoris IBB477</name>
    <dbReference type="NCBI Taxonomy" id="1449093"/>
    <lineage>
        <taxon>Bacteria</taxon>
        <taxon>Bacillati</taxon>
        <taxon>Bacillota</taxon>
        <taxon>Bacilli</taxon>
        <taxon>Lactobacillales</taxon>
        <taxon>Streptococcaceae</taxon>
        <taxon>Lactococcus</taxon>
        <taxon>Lactococcus cremoris subsp. cremoris</taxon>
    </lineage>
</organism>
<dbReference type="RefSeq" id="WP_075070400.1">
    <property type="nucleotide sequence ID" value="NZ_CM007353.1"/>
</dbReference>
<name>A0A1E7G702_LACLC</name>
<dbReference type="Pfam" id="PF04883">
    <property type="entry name" value="HK97-gp10_like"/>
    <property type="match status" value="1"/>
</dbReference>
<evidence type="ECO:0008006" key="3">
    <source>
        <dbReference type="Google" id="ProtNLM"/>
    </source>
</evidence>
<protein>
    <recommendedName>
        <fullName evidence="3">HK97 gp10 family phage protein</fullName>
    </recommendedName>
</protein>
<dbReference type="EMBL" id="JMMZ01000004">
    <property type="protein sequence ID" value="OEU40750.1"/>
    <property type="molecule type" value="Genomic_DNA"/>
</dbReference>
<dbReference type="NCBIfam" id="TIGR01725">
    <property type="entry name" value="phge_HK97_gp10"/>
    <property type="match status" value="1"/>
</dbReference>
<accession>A0A1E7G702</accession>